<evidence type="ECO:0000256" key="6">
    <source>
        <dbReference type="ARBA" id="ARBA00022723"/>
    </source>
</evidence>
<evidence type="ECO:0000256" key="10">
    <source>
        <dbReference type="ARBA" id="ARBA00022917"/>
    </source>
</evidence>
<dbReference type="GO" id="GO:0006430">
    <property type="term" value="P:lysyl-tRNA aminoacylation"/>
    <property type="evidence" value="ECO:0007669"/>
    <property type="project" value="UniProtKB-UniRule"/>
</dbReference>
<comment type="subunit">
    <text evidence="3 13">Homodimer.</text>
</comment>
<dbReference type="PROSITE" id="PS50862">
    <property type="entry name" value="AA_TRNA_LIGASE_II"/>
    <property type="match status" value="1"/>
</dbReference>
<dbReference type="HOGENOM" id="CLU_008255_6_0_9"/>
<dbReference type="GeneID" id="93480257"/>
<reference evidence="16" key="1">
    <citation type="submission" date="2009-09" db="EMBL/GenBank/DDBJ databases">
        <authorList>
            <person name="Weinstock G."/>
            <person name="Sodergren E."/>
            <person name="Clifton S."/>
            <person name="Fulton L."/>
            <person name="Fulton B."/>
            <person name="Courtney L."/>
            <person name="Fronick C."/>
            <person name="Harrison M."/>
            <person name="Strong C."/>
            <person name="Farmer C."/>
            <person name="Delahaunty K."/>
            <person name="Markovic C."/>
            <person name="Hall O."/>
            <person name="Minx P."/>
            <person name="Tomlinson C."/>
            <person name="Mitreva M."/>
            <person name="Nelson J."/>
            <person name="Hou S."/>
            <person name="Wollam A."/>
            <person name="Pepin K.H."/>
            <person name="Johnson M."/>
            <person name="Bhonagiri V."/>
            <person name="Nash W.E."/>
            <person name="Warren W."/>
            <person name="Chinwalla A."/>
            <person name="Mardis E.R."/>
            <person name="Wilson R.K."/>
        </authorList>
    </citation>
    <scope>NUCLEOTIDE SEQUENCE [LARGE SCALE GENOMIC DNA]</scope>
    <source>
        <strain evidence="16">DSM 20544</strain>
    </source>
</reference>
<feature type="domain" description="Aminoacyl-transfer RNA synthetases class-II family profile" evidence="15">
    <location>
        <begin position="186"/>
        <end position="503"/>
    </location>
</feature>
<dbReference type="Proteomes" id="UP000003671">
    <property type="component" value="Unassembled WGS sequence"/>
</dbReference>
<dbReference type="GO" id="GO:0000049">
    <property type="term" value="F:tRNA binding"/>
    <property type="evidence" value="ECO:0007669"/>
    <property type="project" value="TreeGrafter"/>
</dbReference>
<dbReference type="PANTHER" id="PTHR42918:SF15">
    <property type="entry name" value="LYSINE--TRNA LIGASE, CHLOROPLASTIC_MITOCHONDRIAL"/>
    <property type="match status" value="1"/>
</dbReference>
<comment type="caution">
    <text evidence="16">The sequence shown here is derived from an EMBL/GenBank/DDBJ whole genome shotgun (WGS) entry which is preliminary data.</text>
</comment>
<comment type="similarity">
    <text evidence="2 13">Belongs to the class-II aminoacyl-tRNA synthetase family.</text>
</comment>
<evidence type="ECO:0000259" key="15">
    <source>
        <dbReference type="PROSITE" id="PS50862"/>
    </source>
</evidence>
<dbReference type="RefSeq" id="WP_005838794.1">
    <property type="nucleotide sequence ID" value="NZ_GG697141.2"/>
</dbReference>
<dbReference type="EC" id="6.1.1.6" evidence="13"/>
<dbReference type="HAMAP" id="MF_00252">
    <property type="entry name" value="Lys_tRNA_synth_class2"/>
    <property type="match status" value="1"/>
</dbReference>
<dbReference type="GO" id="GO:0005829">
    <property type="term" value="C:cytosol"/>
    <property type="evidence" value="ECO:0007669"/>
    <property type="project" value="TreeGrafter"/>
</dbReference>
<keyword evidence="7 13" id="KW-0547">Nucleotide-binding</keyword>
<dbReference type="InterPro" id="IPR044136">
    <property type="entry name" value="Lys-tRNA-ligase_II_N"/>
</dbReference>
<sequence length="506" mass="57752">MESMSDKKQKGQQAPVEDLNEMMKVRREKMEEFRAMGVPPFGHRYDVTDYAEPIKEKYAHLEGDEEGGEVRIAGRLMAIRGHGKASFCTLNDRTGNIQVYFKIDVLGEDKYKNQFKKLDIGDIVGIRGIVFKTHRGEVTVRVEDFDLLSKSLRPLPEKFHGLQDVDIRYRQRYLDLIMNPEVRETFRKRTKIIQSIRSYLDTRDYLEVETPVLSTIAGGAAARPFVTHHNALDIDLYLRIATELNLKRLVIGGFDRVYEMGRVFRNEGMDVRHNPEFTTIEFYQAYADYTDMMDITEGIVVNAAKSVLGTPVINYQGVEIDLSKVKRISMNDAVKEATGKDFLSCETVEEARKMADEIGVPYEQRHGIGGILNQAFEEKVEETLMQPTFITGHPTEISPLAKRNPEDPRITDRFEFFIYGRELANGFTELNDPIDQEGRFLDQLKQREAGDDEAHVMDRDYITAMEYGLPPTGGVGIGIDRLVMLLTDAPSIRDVLLFPTMKPLAE</sequence>
<keyword evidence="4 13" id="KW-0963">Cytoplasm</keyword>
<dbReference type="NCBIfam" id="NF001756">
    <property type="entry name" value="PRK00484.1"/>
    <property type="match status" value="1"/>
</dbReference>
<dbReference type="PIRSF" id="PIRSF039101">
    <property type="entry name" value="LysRS2"/>
    <property type="match status" value="1"/>
</dbReference>
<dbReference type="InterPro" id="IPR012340">
    <property type="entry name" value="NA-bd_OB-fold"/>
</dbReference>
<evidence type="ECO:0000256" key="14">
    <source>
        <dbReference type="RuleBase" id="RU000336"/>
    </source>
</evidence>
<evidence type="ECO:0000256" key="13">
    <source>
        <dbReference type="HAMAP-Rule" id="MF_00252"/>
    </source>
</evidence>
<dbReference type="InterPro" id="IPR006195">
    <property type="entry name" value="aa-tRNA-synth_II"/>
</dbReference>
<dbReference type="GO" id="GO:0000287">
    <property type="term" value="F:magnesium ion binding"/>
    <property type="evidence" value="ECO:0007669"/>
    <property type="project" value="UniProtKB-UniRule"/>
</dbReference>
<dbReference type="EMBL" id="ABWK02000001">
    <property type="protein sequence ID" value="EEX69886.1"/>
    <property type="molecule type" value="Genomic_DNA"/>
</dbReference>
<dbReference type="eggNOG" id="COG1190">
    <property type="taxonomic scope" value="Bacteria"/>
</dbReference>
<evidence type="ECO:0000256" key="7">
    <source>
        <dbReference type="ARBA" id="ARBA00022741"/>
    </source>
</evidence>
<comment type="cofactor">
    <cofactor evidence="13 14">
        <name>Mg(2+)</name>
        <dbReference type="ChEBI" id="CHEBI:18420"/>
    </cofactor>
    <text evidence="13 14">Binds 3 Mg(2+) ions per subunit.</text>
</comment>
<accession>C9KJ20</accession>
<evidence type="ECO:0000256" key="3">
    <source>
        <dbReference type="ARBA" id="ARBA00011738"/>
    </source>
</evidence>
<dbReference type="InterPro" id="IPR045864">
    <property type="entry name" value="aa-tRNA-synth_II/BPL/LPL"/>
</dbReference>
<feature type="binding site" evidence="13">
    <location>
        <position position="422"/>
    </location>
    <ligand>
        <name>Mg(2+)</name>
        <dbReference type="ChEBI" id="CHEBI:18420"/>
        <label>2</label>
    </ligand>
</feature>
<dbReference type="Pfam" id="PF01336">
    <property type="entry name" value="tRNA_anti-codon"/>
    <property type="match status" value="1"/>
</dbReference>
<feature type="binding site" evidence="13">
    <location>
        <position position="422"/>
    </location>
    <ligand>
        <name>Mg(2+)</name>
        <dbReference type="ChEBI" id="CHEBI:18420"/>
        <label>1</label>
    </ligand>
</feature>
<keyword evidence="8 13" id="KW-0067">ATP-binding</keyword>
<keyword evidence="17" id="KW-1185">Reference proteome</keyword>
<dbReference type="STRING" id="500635.MITSMUL_03017"/>
<comment type="catalytic activity">
    <reaction evidence="12 13 14">
        <text>tRNA(Lys) + L-lysine + ATP = L-lysyl-tRNA(Lys) + AMP + diphosphate</text>
        <dbReference type="Rhea" id="RHEA:20792"/>
        <dbReference type="Rhea" id="RHEA-COMP:9696"/>
        <dbReference type="Rhea" id="RHEA-COMP:9697"/>
        <dbReference type="ChEBI" id="CHEBI:30616"/>
        <dbReference type="ChEBI" id="CHEBI:32551"/>
        <dbReference type="ChEBI" id="CHEBI:33019"/>
        <dbReference type="ChEBI" id="CHEBI:78442"/>
        <dbReference type="ChEBI" id="CHEBI:78529"/>
        <dbReference type="ChEBI" id="CHEBI:456215"/>
        <dbReference type="EC" id="6.1.1.6"/>
    </reaction>
</comment>
<protein>
    <recommendedName>
        <fullName evidence="13">Lysine--tRNA ligase</fullName>
        <ecNumber evidence="13">6.1.1.6</ecNumber>
    </recommendedName>
    <alternativeName>
        <fullName evidence="13">Lysyl-tRNA synthetase</fullName>
        <shortName evidence="13">LysRS</shortName>
    </alternativeName>
</protein>
<dbReference type="GO" id="GO:0004824">
    <property type="term" value="F:lysine-tRNA ligase activity"/>
    <property type="evidence" value="ECO:0007669"/>
    <property type="project" value="UniProtKB-UniRule"/>
</dbReference>
<keyword evidence="10 13" id="KW-0648">Protein biosynthesis</keyword>
<dbReference type="NCBIfam" id="TIGR00499">
    <property type="entry name" value="lysS_bact"/>
    <property type="match status" value="1"/>
</dbReference>
<gene>
    <name evidence="13 16" type="primary">lysS</name>
    <name evidence="16" type="ORF">MITSMUL_03017</name>
</gene>
<evidence type="ECO:0000256" key="1">
    <source>
        <dbReference type="ARBA" id="ARBA00004496"/>
    </source>
</evidence>
<dbReference type="FunFam" id="3.30.930.10:FF:000001">
    <property type="entry name" value="Lysine--tRNA ligase"/>
    <property type="match status" value="1"/>
</dbReference>
<evidence type="ECO:0000256" key="12">
    <source>
        <dbReference type="ARBA" id="ARBA00048573"/>
    </source>
</evidence>
<dbReference type="PANTHER" id="PTHR42918">
    <property type="entry name" value="LYSYL-TRNA SYNTHETASE"/>
    <property type="match status" value="1"/>
</dbReference>
<feature type="binding site" evidence="13">
    <location>
        <position position="415"/>
    </location>
    <ligand>
        <name>Mg(2+)</name>
        <dbReference type="ChEBI" id="CHEBI:18420"/>
        <label>1</label>
    </ligand>
</feature>
<keyword evidence="9 13" id="KW-0460">Magnesium</keyword>
<dbReference type="InterPro" id="IPR034762">
    <property type="entry name" value="Lys-tRNA-ligase_II_bac/euk"/>
</dbReference>
<evidence type="ECO:0000256" key="8">
    <source>
        <dbReference type="ARBA" id="ARBA00022840"/>
    </source>
</evidence>
<keyword evidence="11 13" id="KW-0030">Aminoacyl-tRNA synthetase</keyword>
<dbReference type="Gene3D" id="3.30.930.10">
    <property type="entry name" value="Bira Bifunctional Protein, Domain 2"/>
    <property type="match status" value="1"/>
</dbReference>
<dbReference type="PRINTS" id="PR00982">
    <property type="entry name" value="TRNASYNTHLYS"/>
</dbReference>
<proteinExistence type="inferred from homology"/>
<comment type="subcellular location">
    <subcellularLocation>
        <location evidence="1 13">Cytoplasm</location>
    </subcellularLocation>
</comment>
<dbReference type="PATRIC" id="fig|500635.8.peg.17"/>
<dbReference type="InterPro" id="IPR018149">
    <property type="entry name" value="Lys-tRNA-synth_II_C"/>
</dbReference>
<evidence type="ECO:0000256" key="2">
    <source>
        <dbReference type="ARBA" id="ARBA00008226"/>
    </source>
</evidence>
<dbReference type="CDD" id="cd04322">
    <property type="entry name" value="LysRS_N"/>
    <property type="match status" value="1"/>
</dbReference>
<dbReference type="SUPFAM" id="SSF50249">
    <property type="entry name" value="Nucleic acid-binding proteins"/>
    <property type="match status" value="1"/>
</dbReference>
<dbReference type="InterPro" id="IPR004364">
    <property type="entry name" value="Aa-tRNA-synt_II"/>
</dbReference>
<name>C9KJ20_9FIRM</name>
<dbReference type="GO" id="GO:0005524">
    <property type="term" value="F:ATP binding"/>
    <property type="evidence" value="ECO:0007669"/>
    <property type="project" value="UniProtKB-UniRule"/>
</dbReference>
<dbReference type="Gene3D" id="2.40.50.140">
    <property type="entry name" value="Nucleic acid-binding proteins"/>
    <property type="match status" value="1"/>
</dbReference>
<organism evidence="16 17">
    <name type="scientific">Mitsuokella multacida DSM 20544</name>
    <dbReference type="NCBI Taxonomy" id="500635"/>
    <lineage>
        <taxon>Bacteria</taxon>
        <taxon>Bacillati</taxon>
        <taxon>Bacillota</taxon>
        <taxon>Negativicutes</taxon>
        <taxon>Selenomonadales</taxon>
        <taxon>Selenomonadaceae</taxon>
        <taxon>Mitsuokella</taxon>
    </lineage>
</organism>
<keyword evidence="6 13" id="KW-0479">Metal-binding</keyword>
<evidence type="ECO:0000256" key="5">
    <source>
        <dbReference type="ARBA" id="ARBA00022598"/>
    </source>
</evidence>
<dbReference type="FunFam" id="2.40.50.140:FF:000024">
    <property type="entry name" value="Lysine--tRNA ligase"/>
    <property type="match status" value="1"/>
</dbReference>
<dbReference type="SUPFAM" id="SSF55681">
    <property type="entry name" value="Class II aaRS and biotin synthetases"/>
    <property type="match status" value="1"/>
</dbReference>
<dbReference type="AlphaFoldDB" id="C9KJ20"/>
<evidence type="ECO:0000256" key="11">
    <source>
        <dbReference type="ARBA" id="ARBA00023146"/>
    </source>
</evidence>
<dbReference type="Pfam" id="PF00152">
    <property type="entry name" value="tRNA-synt_2"/>
    <property type="match status" value="1"/>
</dbReference>
<evidence type="ECO:0000256" key="9">
    <source>
        <dbReference type="ARBA" id="ARBA00022842"/>
    </source>
</evidence>
<dbReference type="GO" id="GO:0140096">
    <property type="term" value="F:catalytic activity, acting on a protein"/>
    <property type="evidence" value="ECO:0007669"/>
    <property type="project" value="UniProtKB-ARBA"/>
</dbReference>
<evidence type="ECO:0000256" key="4">
    <source>
        <dbReference type="ARBA" id="ARBA00022490"/>
    </source>
</evidence>
<dbReference type="GO" id="GO:0016740">
    <property type="term" value="F:transferase activity"/>
    <property type="evidence" value="ECO:0007669"/>
    <property type="project" value="UniProtKB-ARBA"/>
</dbReference>
<dbReference type="InterPro" id="IPR002313">
    <property type="entry name" value="Lys-tRNA-ligase_II"/>
</dbReference>
<evidence type="ECO:0000313" key="16">
    <source>
        <dbReference type="EMBL" id="EEX69886.1"/>
    </source>
</evidence>
<keyword evidence="5 13" id="KW-0436">Ligase</keyword>
<evidence type="ECO:0000313" key="17">
    <source>
        <dbReference type="Proteomes" id="UP000003671"/>
    </source>
</evidence>
<dbReference type="InterPro" id="IPR004365">
    <property type="entry name" value="NA-bd_OB_tRNA"/>
</dbReference>
<dbReference type="CDD" id="cd00775">
    <property type="entry name" value="LysRS_core"/>
    <property type="match status" value="1"/>
</dbReference>